<dbReference type="InterPro" id="IPR006680">
    <property type="entry name" value="Amidohydro-rel"/>
</dbReference>
<name>A0A7H0HM04_9ACTN</name>
<dbReference type="PANTHER" id="PTHR43135:SF3">
    <property type="entry name" value="ALPHA-D-RIBOSE 1-METHYLPHOSPHONATE 5-TRIPHOSPHATE DIPHOSPHATASE"/>
    <property type="match status" value="1"/>
</dbReference>
<keyword evidence="2" id="KW-0378">Hydrolase</keyword>
<evidence type="ECO:0000259" key="1">
    <source>
        <dbReference type="Pfam" id="PF01979"/>
    </source>
</evidence>
<evidence type="ECO:0000313" key="2">
    <source>
        <dbReference type="EMBL" id="QNP61570.1"/>
    </source>
</evidence>
<dbReference type="Gene3D" id="3.20.20.140">
    <property type="entry name" value="Metal-dependent hydrolases"/>
    <property type="match status" value="1"/>
</dbReference>
<dbReference type="Pfam" id="PF01979">
    <property type="entry name" value="Amidohydro_1"/>
    <property type="match status" value="1"/>
</dbReference>
<dbReference type="SUPFAM" id="SSF51556">
    <property type="entry name" value="Metallo-dependent hydrolases"/>
    <property type="match status" value="1"/>
</dbReference>
<proteinExistence type="predicted"/>
<keyword evidence="3" id="KW-1185">Reference proteome</keyword>
<protein>
    <submittedName>
        <fullName evidence="2">Amidohydrolase family protein</fullName>
    </submittedName>
</protein>
<dbReference type="InterPro" id="IPR032466">
    <property type="entry name" value="Metal_Hydrolase"/>
</dbReference>
<sequence>MKRSTARAERTTVNGSPVVLHNARLIDGTGAPPVVDGALVVDGPRIGWCGPAEHLPDGPELRGAVRVDLGGRTVCPGFFDVHVHFALPGPAGSPAAGVGEPVSYRVLKVLDRLRTTLHNGVTTARDLMGIDAGFRRAVAERRVEGPRLLVAVAMLSQTAGHADFRLPGGLDGLEAAVALPGSPGNIVDTVDEIRARVRALVAAGADCVKLATSGGVTSPHDRPEWLGLRPEMVRAAVEEAAAYGGLPVAVHAIGEAGIAAAVRSGVASIEHGYALTDELRAEMAARGQFLVPTLLETMAEPDPARVPPAVYEKAVRWHRTAQESFARSVDAGVRVALGTDAGLTAPHGANLRELGLMVRFGGLTPLKAIRAATADAAELCGVADTVGSLTAGRTADLVVCGTDPLADIDSLGDPRTIHAVVKEGRVAIDRAGVLRDAGLPGLVPQR</sequence>
<feature type="domain" description="Amidohydrolase-related" evidence="1">
    <location>
        <begin position="73"/>
        <end position="426"/>
    </location>
</feature>
<gene>
    <name evidence="2" type="ORF">IAG43_00625</name>
</gene>
<dbReference type="AlphaFoldDB" id="A0A7H0HM04"/>
<accession>A0A7H0HM04</accession>
<dbReference type="GO" id="GO:0016810">
    <property type="term" value="F:hydrolase activity, acting on carbon-nitrogen (but not peptide) bonds"/>
    <property type="evidence" value="ECO:0007669"/>
    <property type="project" value="InterPro"/>
</dbReference>
<dbReference type="InterPro" id="IPR051781">
    <property type="entry name" value="Metallo-dep_Hydrolase"/>
</dbReference>
<reference evidence="2 3" key="1">
    <citation type="submission" date="2020-08" db="EMBL/GenBank/DDBJ databases">
        <title>A novel species.</title>
        <authorList>
            <person name="Gao J."/>
        </authorList>
    </citation>
    <scope>NUCLEOTIDE SEQUENCE [LARGE SCALE GENOMIC DNA]</scope>
    <source>
        <strain evidence="2 3">CRPJ-33</strain>
    </source>
</reference>
<dbReference type="EMBL" id="CP060825">
    <property type="protein sequence ID" value="QNP61570.1"/>
    <property type="molecule type" value="Genomic_DNA"/>
</dbReference>
<dbReference type="KEGG" id="sgj:IAG43_00625"/>
<dbReference type="Proteomes" id="UP000516230">
    <property type="component" value="Chromosome"/>
</dbReference>
<dbReference type="PANTHER" id="PTHR43135">
    <property type="entry name" value="ALPHA-D-RIBOSE 1-METHYLPHOSPHONATE 5-TRIPHOSPHATE DIPHOSPHATASE"/>
    <property type="match status" value="1"/>
</dbReference>
<organism evidence="2 3">
    <name type="scientific">Streptomyces genisteinicus</name>
    <dbReference type="NCBI Taxonomy" id="2768068"/>
    <lineage>
        <taxon>Bacteria</taxon>
        <taxon>Bacillati</taxon>
        <taxon>Actinomycetota</taxon>
        <taxon>Actinomycetes</taxon>
        <taxon>Kitasatosporales</taxon>
        <taxon>Streptomycetaceae</taxon>
        <taxon>Streptomyces</taxon>
    </lineage>
</organism>
<evidence type="ECO:0000313" key="3">
    <source>
        <dbReference type="Proteomes" id="UP000516230"/>
    </source>
</evidence>
<dbReference type="InterPro" id="IPR011059">
    <property type="entry name" value="Metal-dep_hydrolase_composite"/>
</dbReference>
<dbReference type="Gene3D" id="2.30.40.10">
    <property type="entry name" value="Urease, subunit C, domain 1"/>
    <property type="match status" value="1"/>
</dbReference>
<dbReference type="SUPFAM" id="SSF51338">
    <property type="entry name" value="Composite domain of metallo-dependent hydrolases"/>
    <property type="match status" value="1"/>
</dbReference>